<gene>
    <name evidence="2" type="ORF">DFO73_106104</name>
</gene>
<evidence type="ECO:0000313" key="2">
    <source>
        <dbReference type="EMBL" id="PWW28288.1"/>
    </source>
</evidence>
<evidence type="ECO:0000313" key="3">
    <source>
        <dbReference type="Proteomes" id="UP000247150"/>
    </source>
</evidence>
<dbReference type="AlphaFoldDB" id="A0A2V2ZV51"/>
<evidence type="ECO:0000256" key="1">
    <source>
        <dbReference type="SAM" id="Phobius"/>
    </source>
</evidence>
<sequence>MVFGSKVVKHFKVIIALVVLLMDFRIYKVCFL</sequence>
<reference evidence="2 3" key="1">
    <citation type="submission" date="2018-05" db="EMBL/GenBank/DDBJ databases">
        <title>Freshwater and sediment microbial communities from various areas in North America, analyzing microbe dynamics in response to fracking.</title>
        <authorList>
            <person name="Lamendella R."/>
        </authorList>
    </citation>
    <scope>NUCLEOTIDE SEQUENCE [LARGE SCALE GENOMIC DNA]</scope>
    <source>
        <strain evidence="2 3">15_TX</strain>
    </source>
</reference>
<feature type="transmembrane region" description="Helical" evidence="1">
    <location>
        <begin position="7"/>
        <end position="27"/>
    </location>
</feature>
<keyword evidence="1" id="KW-0812">Transmembrane</keyword>
<protein>
    <submittedName>
        <fullName evidence="2">Uncharacterized protein</fullName>
    </submittedName>
</protein>
<comment type="caution">
    <text evidence="2">The sequence shown here is derived from an EMBL/GenBank/DDBJ whole genome shotgun (WGS) entry which is preliminary data.</text>
</comment>
<proteinExistence type="predicted"/>
<keyword evidence="1" id="KW-0472">Membrane</keyword>
<accession>A0A2V2ZV51</accession>
<organism evidence="2 3">
    <name type="scientific">Cytobacillus oceanisediminis</name>
    <dbReference type="NCBI Taxonomy" id="665099"/>
    <lineage>
        <taxon>Bacteria</taxon>
        <taxon>Bacillati</taxon>
        <taxon>Bacillota</taxon>
        <taxon>Bacilli</taxon>
        <taxon>Bacillales</taxon>
        <taxon>Bacillaceae</taxon>
        <taxon>Cytobacillus</taxon>
    </lineage>
</organism>
<name>A0A2V2ZV51_9BACI</name>
<dbReference type="EMBL" id="QGTW01000006">
    <property type="protein sequence ID" value="PWW28288.1"/>
    <property type="molecule type" value="Genomic_DNA"/>
</dbReference>
<dbReference type="Proteomes" id="UP000247150">
    <property type="component" value="Unassembled WGS sequence"/>
</dbReference>
<keyword evidence="1" id="KW-1133">Transmembrane helix</keyword>